<dbReference type="PROSITE" id="PS00518">
    <property type="entry name" value="ZF_RING_1"/>
    <property type="match status" value="1"/>
</dbReference>
<name>A0AAU9J6W7_9CILI</name>
<dbReference type="SUPFAM" id="SSF57850">
    <property type="entry name" value="RING/U-box"/>
    <property type="match status" value="1"/>
</dbReference>
<gene>
    <name evidence="6" type="ORF">BSTOLATCC_MIC29613</name>
</gene>
<evidence type="ECO:0000256" key="1">
    <source>
        <dbReference type="ARBA" id="ARBA00022723"/>
    </source>
</evidence>
<dbReference type="Gene3D" id="3.30.40.10">
    <property type="entry name" value="Zinc/RING finger domain, C3HC4 (zinc finger)"/>
    <property type="match status" value="1"/>
</dbReference>
<evidence type="ECO:0000313" key="7">
    <source>
        <dbReference type="Proteomes" id="UP001162131"/>
    </source>
</evidence>
<reference evidence="6" key="1">
    <citation type="submission" date="2021-09" db="EMBL/GenBank/DDBJ databases">
        <authorList>
            <consortium name="AG Swart"/>
            <person name="Singh M."/>
            <person name="Singh A."/>
            <person name="Seah K."/>
            <person name="Emmerich C."/>
        </authorList>
    </citation>
    <scope>NUCLEOTIDE SEQUENCE</scope>
    <source>
        <strain evidence="6">ATCC30299</strain>
    </source>
</reference>
<dbReference type="PROSITE" id="PS50089">
    <property type="entry name" value="ZF_RING_2"/>
    <property type="match status" value="1"/>
</dbReference>
<dbReference type="InterPro" id="IPR027370">
    <property type="entry name" value="Znf-RING_euk"/>
</dbReference>
<feature type="domain" description="RING-type" evidence="5">
    <location>
        <begin position="11"/>
        <end position="57"/>
    </location>
</feature>
<dbReference type="Proteomes" id="UP001162131">
    <property type="component" value="Unassembled WGS sequence"/>
</dbReference>
<evidence type="ECO:0000313" key="6">
    <source>
        <dbReference type="EMBL" id="CAG9321699.1"/>
    </source>
</evidence>
<accession>A0AAU9J6W7</accession>
<organism evidence="6 7">
    <name type="scientific">Blepharisma stoltei</name>
    <dbReference type="NCBI Taxonomy" id="1481888"/>
    <lineage>
        <taxon>Eukaryota</taxon>
        <taxon>Sar</taxon>
        <taxon>Alveolata</taxon>
        <taxon>Ciliophora</taxon>
        <taxon>Postciliodesmatophora</taxon>
        <taxon>Heterotrichea</taxon>
        <taxon>Heterotrichida</taxon>
        <taxon>Blepharismidae</taxon>
        <taxon>Blepharisma</taxon>
    </lineage>
</organism>
<dbReference type="EMBL" id="CAJZBQ010000029">
    <property type="protein sequence ID" value="CAG9321699.1"/>
    <property type="molecule type" value="Genomic_DNA"/>
</dbReference>
<evidence type="ECO:0000256" key="4">
    <source>
        <dbReference type="PROSITE-ProRule" id="PRU00175"/>
    </source>
</evidence>
<dbReference type="SMART" id="SM00184">
    <property type="entry name" value="RING"/>
    <property type="match status" value="1"/>
</dbReference>
<keyword evidence="1" id="KW-0479">Metal-binding</keyword>
<dbReference type="Pfam" id="PF13445">
    <property type="entry name" value="zf-RING_UBOX"/>
    <property type="match status" value="1"/>
</dbReference>
<evidence type="ECO:0000256" key="2">
    <source>
        <dbReference type="ARBA" id="ARBA00022771"/>
    </source>
</evidence>
<comment type="caution">
    <text evidence="6">The sequence shown here is derived from an EMBL/GenBank/DDBJ whole genome shotgun (WGS) entry which is preliminary data.</text>
</comment>
<dbReference type="GO" id="GO:0008270">
    <property type="term" value="F:zinc ion binding"/>
    <property type="evidence" value="ECO:0007669"/>
    <property type="project" value="UniProtKB-KW"/>
</dbReference>
<keyword evidence="7" id="KW-1185">Reference proteome</keyword>
<dbReference type="InterPro" id="IPR013083">
    <property type="entry name" value="Znf_RING/FYVE/PHD"/>
</dbReference>
<evidence type="ECO:0000259" key="5">
    <source>
        <dbReference type="PROSITE" id="PS50089"/>
    </source>
</evidence>
<proteinExistence type="predicted"/>
<dbReference type="AlphaFoldDB" id="A0AAU9J6W7"/>
<keyword evidence="3" id="KW-0862">Zinc</keyword>
<keyword evidence="2 4" id="KW-0863">Zinc-finger</keyword>
<sequence length="117" mass="13447">MEAVKDYGRFCVICQNNYNLTTIPYVLKCGHTFCYACANKNSCSSNTSNRYECHLCRQISNDPPSKNFALIEVLNNDDSYEVTKSKSIGYCADHDMVLILDSLYEHRIHDWFLLSNS</sequence>
<dbReference type="InterPro" id="IPR017907">
    <property type="entry name" value="Znf_RING_CS"/>
</dbReference>
<evidence type="ECO:0000256" key="3">
    <source>
        <dbReference type="ARBA" id="ARBA00022833"/>
    </source>
</evidence>
<protein>
    <recommendedName>
        <fullName evidence="5">RING-type domain-containing protein</fullName>
    </recommendedName>
</protein>
<dbReference type="InterPro" id="IPR001841">
    <property type="entry name" value="Znf_RING"/>
</dbReference>